<accession>A0A078HUS0</accession>
<dbReference type="OMA" id="YVIYELW"/>
<protein>
    <submittedName>
        <fullName evidence="2">BnaA08g20780D protein</fullName>
    </submittedName>
</protein>
<feature type="region of interest" description="Disordered" evidence="1">
    <location>
        <begin position="1"/>
        <end position="66"/>
    </location>
</feature>
<gene>
    <name evidence="2" type="primary">BnaA08g20780D</name>
    <name evidence="2" type="ORF">GSBRNA2T00073083001</name>
</gene>
<sequence>MHLKRRRSSSSKGRRREEEEEEVEGEGGMKSKSKGMREEEEEEEGEPEKEGVSGITPSTRHARDDIPAMIEKIHKIKTSEFRLYQPNVEEVVHEEQPYKLYVIYELWKAMLL</sequence>
<evidence type="ECO:0000313" key="2">
    <source>
        <dbReference type="EMBL" id="CDY41476.1"/>
    </source>
</evidence>
<feature type="compositionally biased region" description="Acidic residues" evidence="1">
    <location>
        <begin position="38"/>
        <end position="47"/>
    </location>
</feature>
<dbReference type="AlphaFoldDB" id="A0A078HUS0"/>
<dbReference type="Proteomes" id="UP000028999">
    <property type="component" value="Unassembled WGS sequence"/>
</dbReference>
<dbReference type="Gramene" id="CDY41476">
    <property type="protein sequence ID" value="CDY41476"/>
    <property type="gene ID" value="GSBRNA2T00073083001"/>
</dbReference>
<feature type="compositionally biased region" description="Basic residues" evidence="1">
    <location>
        <begin position="1"/>
        <end position="14"/>
    </location>
</feature>
<evidence type="ECO:0000313" key="3">
    <source>
        <dbReference type="Proteomes" id="UP000028999"/>
    </source>
</evidence>
<organism evidence="2 3">
    <name type="scientific">Brassica napus</name>
    <name type="common">Rape</name>
    <dbReference type="NCBI Taxonomy" id="3708"/>
    <lineage>
        <taxon>Eukaryota</taxon>
        <taxon>Viridiplantae</taxon>
        <taxon>Streptophyta</taxon>
        <taxon>Embryophyta</taxon>
        <taxon>Tracheophyta</taxon>
        <taxon>Spermatophyta</taxon>
        <taxon>Magnoliopsida</taxon>
        <taxon>eudicotyledons</taxon>
        <taxon>Gunneridae</taxon>
        <taxon>Pentapetalae</taxon>
        <taxon>rosids</taxon>
        <taxon>malvids</taxon>
        <taxon>Brassicales</taxon>
        <taxon>Brassicaceae</taxon>
        <taxon>Brassiceae</taxon>
        <taxon>Brassica</taxon>
    </lineage>
</organism>
<reference evidence="2 3" key="1">
    <citation type="journal article" date="2014" name="Science">
        <title>Plant genetics. Early allopolyploid evolution in the post-Neolithic Brassica napus oilseed genome.</title>
        <authorList>
            <person name="Chalhoub B."/>
            <person name="Denoeud F."/>
            <person name="Liu S."/>
            <person name="Parkin I.A."/>
            <person name="Tang H."/>
            <person name="Wang X."/>
            <person name="Chiquet J."/>
            <person name="Belcram H."/>
            <person name="Tong C."/>
            <person name="Samans B."/>
            <person name="Correa M."/>
            <person name="Da Silva C."/>
            <person name="Just J."/>
            <person name="Falentin C."/>
            <person name="Koh C.S."/>
            <person name="Le Clainche I."/>
            <person name="Bernard M."/>
            <person name="Bento P."/>
            <person name="Noel B."/>
            <person name="Labadie K."/>
            <person name="Alberti A."/>
            <person name="Charles M."/>
            <person name="Arnaud D."/>
            <person name="Guo H."/>
            <person name="Daviaud C."/>
            <person name="Alamery S."/>
            <person name="Jabbari K."/>
            <person name="Zhao M."/>
            <person name="Edger P.P."/>
            <person name="Chelaifa H."/>
            <person name="Tack D."/>
            <person name="Lassalle G."/>
            <person name="Mestiri I."/>
            <person name="Schnel N."/>
            <person name="Le Paslier M.C."/>
            <person name="Fan G."/>
            <person name="Renault V."/>
            <person name="Bayer P.E."/>
            <person name="Golicz A.A."/>
            <person name="Manoli S."/>
            <person name="Lee T.H."/>
            <person name="Thi V.H."/>
            <person name="Chalabi S."/>
            <person name="Hu Q."/>
            <person name="Fan C."/>
            <person name="Tollenaere R."/>
            <person name="Lu Y."/>
            <person name="Battail C."/>
            <person name="Shen J."/>
            <person name="Sidebottom C.H."/>
            <person name="Wang X."/>
            <person name="Canaguier A."/>
            <person name="Chauveau A."/>
            <person name="Berard A."/>
            <person name="Deniot G."/>
            <person name="Guan M."/>
            <person name="Liu Z."/>
            <person name="Sun F."/>
            <person name="Lim Y.P."/>
            <person name="Lyons E."/>
            <person name="Town C.D."/>
            <person name="Bancroft I."/>
            <person name="Wang X."/>
            <person name="Meng J."/>
            <person name="Ma J."/>
            <person name="Pires J.C."/>
            <person name="King G.J."/>
            <person name="Brunel D."/>
            <person name="Delourme R."/>
            <person name="Renard M."/>
            <person name="Aury J.M."/>
            <person name="Adams K.L."/>
            <person name="Batley J."/>
            <person name="Snowdon R.J."/>
            <person name="Tost J."/>
            <person name="Edwards D."/>
            <person name="Zhou Y."/>
            <person name="Hua W."/>
            <person name="Sharpe A.G."/>
            <person name="Paterson A.H."/>
            <person name="Guan C."/>
            <person name="Wincker P."/>
        </authorList>
    </citation>
    <scope>NUCLEOTIDE SEQUENCE [LARGE SCALE GENOMIC DNA]</scope>
    <source>
        <strain evidence="3">cv. Darmor-bzh</strain>
    </source>
</reference>
<proteinExistence type="predicted"/>
<keyword evidence="3" id="KW-1185">Reference proteome</keyword>
<dbReference type="EMBL" id="LK032498">
    <property type="protein sequence ID" value="CDY41476.1"/>
    <property type="molecule type" value="Genomic_DNA"/>
</dbReference>
<dbReference type="PaxDb" id="3708-A0A078HUS0"/>
<name>A0A078HUS0_BRANA</name>
<evidence type="ECO:0000256" key="1">
    <source>
        <dbReference type="SAM" id="MobiDB-lite"/>
    </source>
</evidence>
<dbReference type="STRING" id="3708.A0A078HUS0"/>